<dbReference type="InterPro" id="IPR010977">
    <property type="entry name" value="Aromatic_deC"/>
</dbReference>
<evidence type="ECO:0000256" key="4">
    <source>
        <dbReference type="ARBA" id="ARBA00022898"/>
    </source>
</evidence>
<organism evidence="7 8">
    <name type="scientific">Maribacter aquimaris</name>
    <dbReference type="NCBI Taxonomy" id="2737171"/>
    <lineage>
        <taxon>Bacteria</taxon>
        <taxon>Pseudomonadati</taxon>
        <taxon>Bacteroidota</taxon>
        <taxon>Flavobacteriia</taxon>
        <taxon>Flavobacteriales</taxon>
        <taxon>Flavobacteriaceae</taxon>
        <taxon>Maribacter</taxon>
    </lineage>
</organism>
<dbReference type="InterPro" id="IPR015422">
    <property type="entry name" value="PyrdxlP-dep_Trfase_small"/>
</dbReference>
<comment type="cofactor">
    <cofactor evidence="1 6">
        <name>pyridoxal 5'-phosphate</name>
        <dbReference type="ChEBI" id="CHEBI:597326"/>
    </cofactor>
</comment>
<proteinExistence type="inferred from homology"/>
<dbReference type="Gene3D" id="3.90.1150.10">
    <property type="entry name" value="Aspartate Aminotransferase, domain 1"/>
    <property type="match status" value="1"/>
</dbReference>
<dbReference type="RefSeq" id="WP_188245401.1">
    <property type="nucleotide sequence ID" value="NZ_JABTCF010000017.1"/>
</dbReference>
<name>A0ABR7V583_9FLAO</name>
<keyword evidence="4 6" id="KW-0663">Pyridoxal phosphate</keyword>
<keyword evidence="5 6" id="KW-0456">Lyase</keyword>
<dbReference type="InterPro" id="IPR002129">
    <property type="entry name" value="PyrdxlP-dep_de-COase"/>
</dbReference>
<evidence type="ECO:0000256" key="2">
    <source>
        <dbReference type="ARBA" id="ARBA00009533"/>
    </source>
</evidence>
<accession>A0ABR7V583</accession>
<reference evidence="7" key="1">
    <citation type="submission" date="2020-05" db="EMBL/GenBank/DDBJ databases">
        <title>The draft genome sequence of Maribacter sp. ANRC-HE7.</title>
        <authorList>
            <person name="Mu L."/>
        </authorList>
    </citation>
    <scope>NUCLEOTIDE SEQUENCE</scope>
    <source>
        <strain evidence="7">ANRC-HE7</strain>
    </source>
</reference>
<dbReference type="PANTHER" id="PTHR11999">
    <property type="entry name" value="GROUP II PYRIDOXAL-5-PHOSPHATE DECARBOXYLASE"/>
    <property type="match status" value="1"/>
</dbReference>
<dbReference type="Gene3D" id="3.40.640.10">
    <property type="entry name" value="Type I PLP-dependent aspartate aminotransferase-like (Major domain)"/>
    <property type="match status" value="1"/>
</dbReference>
<keyword evidence="8" id="KW-1185">Reference proteome</keyword>
<dbReference type="Proteomes" id="UP001166021">
    <property type="component" value="Unassembled WGS sequence"/>
</dbReference>
<dbReference type="PANTHER" id="PTHR11999:SF70">
    <property type="entry name" value="MIP05841P"/>
    <property type="match status" value="1"/>
</dbReference>
<dbReference type="InterPro" id="IPR015421">
    <property type="entry name" value="PyrdxlP-dep_Trfase_major"/>
</dbReference>
<comment type="caution">
    <text evidence="7">The sequence shown here is derived from an EMBL/GenBank/DDBJ whole genome shotgun (WGS) entry which is preliminary data.</text>
</comment>
<comment type="similarity">
    <text evidence="2 6">Belongs to the group II decarboxylase family.</text>
</comment>
<dbReference type="InterPro" id="IPR015424">
    <property type="entry name" value="PyrdxlP-dep_Trfase"/>
</dbReference>
<sequence length="224" mass="26078">MELKVQIKDGFWWHTDAAFGGLAACSNTYKHFLKDWEHSDSITIDCHKWLNVPYESAVFLVKEEHRLLQTTSFQNSNAPYLGDPLENFNYLNFLPENSRRLKAFPAWFTLRAYGKEGYASIVENSIGLAQYFGNKIEESEYFKLLAPVRLNNIVFNLKRKPNQDTLDAFLNQLNGYGKVFMTPSFYHNQKGIRASLVNWRATEKDVDLVWDKMHRIINNIQATI</sequence>
<evidence type="ECO:0000256" key="3">
    <source>
        <dbReference type="ARBA" id="ARBA00022793"/>
    </source>
</evidence>
<gene>
    <name evidence="7" type="ORF">HPE56_19395</name>
</gene>
<keyword evidence="3" id="KW-0210">Decarboxylase</keyword>
<evidence type="ECO:0008006" key="9">
    <source>
        <dbReference type="Google" id="ProtNLM"/>
    </source>
</evidence>
<evidence type="ECO:0000256" key="6">
    <source>
        <dbReference type="RuleBase" id="RU000382"/>
    </source>
</evidence>
<dbReference type="Pfam" id="PF00282">
    <property type="entry name" value="Pyridoxal_deC"/>
    <property type="match status" value="1"/>
</dbReference>
<dbReference type="EMBL" id="JABTCF010000017">
    <property type="protein sequence ID" value="MBD0779969.1"/>
    <property type="molecule type" value="Genomic_DNA"/>
</dbReference>
<evidence type="ECO:0000313" key="7">
    <source>
        <dbReference type="EMBL" id="MBD0779969.1"/>
    </source>
</evidence>
<protein>
    <recommendedName>
        <fullName evidence="9">Pyridoxal-dependent decarboxylase conserved domain-containing protein</fullName>
    </recommendedName>
</protein>
<dbReference type="SUPFAM" id="SSF53383">
    <property type="entry name" value="PLP-dependent transferases"/>
    <property type="match status" value="1"/>
</dbReference>
<evidence type="ECO:0000256" key="5">
    <source>
        <dbReference type="ARBA" id="ARBA00023239"/>
    </source>
</evidence>
<evidence type="ECO:0000256" key="1">
    <source>
        <dbReference type="ARBA" id="ARBA00001933"/>
    </source>
</evidence>
<evidence type="ECO:0000313" key="8">
    <source>
        <dbReference type="Proteomes" id="UP001166021"/>
    </source>
</evidence>